<feature type="compositionally biased region" description="Basic and acidic residues" evidence="1">
    <location>
        <begin position="64"/>
        <end position="78"/>
    </location>
</feature>
<evidence type="ECO:0000313" key="2">
    <source>
        <dbReference type="EMBL" id="GBM03067.1"/>
    </source>
</evidence>
<keyword evidence="3" id="KW-1185">Reference proteome</keyword>
<gene>
    <name evidence="2" type="ORF">AVEN_14573_1</name>
</gene>
<proteinExistence type="predicted"/>
<accession>A0A4Y2CH49</accession>
<dbReference type="EMBL" id="BGPR01000186">
    <property type="protein sequence ID" value="GBM03067.1"/>
    <property type="molecule type" value="Genomic_DNA"/>
</dbReference>
<feature type="region of interest" description="Disordered" evidence="1">
    <location>
        <begin position="47"/>
        <end position="78"/>
    </location>
</feature>
<reference evidence="2 3" key="1">
    <citation type="journal article" date="2019" name="Sci. Rep.">
        <title>Orb-weaving spider Araneus ventricosus genome elucidates the spidroin gene catalogue.</title>
        <authorList>
            <person name="Kono N."/>
            <person name="Nakamura H."/>
            <person name="Ohtoshi R."/>
            <person name="Moran D.A.P."/>
            <person name="Shinohara A."/>
            <person name="Yoshida Y."/>
            <person name="Fujiwara M."/>
            <person name="Mori M."/>
            <person name="Tomita M."/>
            <person name="Arakawa K."/>
        </authorList>
    </citation>
    <scope>NUCLEOTIDE SEQUENCE [LARGE SCALE GENOMIC DNA]</scope>
</reference>
<dbReference type="AlphaFoldDB" id="A0A4Y2CH49"/>
<dbReference type="Proteomes" id="UP000499080">
    <property type="component" value="Unassembled WGS sequence"/>
</dbReference>
<feature type="compositionally biased region" description="Polar residues" evidence="1">
    <location>
        <begin position="50"/>
        <end position="63"/>
    </location>
</feature>
<sequence>MSPKGPSLCFTTRTVAPLTFEMIRANAYCCRLTIASSVLSLHPSHAVPSICSSGNRMPQSTRYAETDRRNLNDDKPQT</sequence>
<protein>
    <submittedName>
        <fullName evidence="2">Uncharacterized protein</fullName>
    </submittedName>
</protein>
<evidence type="ECO:0000256" key="1">
    <source>
        <dbReference type="SAM" id="MobiDB-lite"/>
    </source>
</evidence>
<evidence type="ECO:0000313" key="3">
    <source>
        <dbReference type="Proteomes" id="UP000499080"/>
    </source>
</evidence>
<organism evidence="2 3">
    <name type="scientific">Araneus ventricosus</name>
    <name type="common">Orbweaver spider</name>
    <name type="synonym">Epeira ventricosa</name>
    <dbReference type="NCBI Taxonomy" id="182803"/>
    <lineage>
        <taxon>Eukaryota</taxon>
        <taxon>Metazoa</taxon>
        <taxon>Ecdysozoa</taxon>
        <taxon>Arthropoda</taxon>
        <taxon>Chelicerata</taxon>
        <taxon>Arachnida</taxon>
        <taxon>Araneae</taxon>
        <taxon>Araneomorphae</taxon>
        <taxon>Entelegynae</taxon>
        <taxon>Araneoidea</taxon>
        <taxon>Araneidae</taxon>
        <taxon>Araneus</taxon>
    </lineage>
</organism>
<name>A0A4Y2CH49_ARAVE</name>
<comment type="caution">
    <text evidence="2">The sequence shown here is derived from an EMBL/GenBank/DDBJ whole genome shotgun (WGS) entry which is preliminary data.</text>
</comment>